<feature type="region of interest" description="Disordered" evidence="1">
    <location>
        <begin position="1"/>
        <end position="37"/>
    </location>
</feature>
<evidence type="ECO:0000313" key="2">
    <source>
        <dbReference type="EMBL" id="CAF0850904.1"/>
    </source>
</evidence>
<keyword evidence="3" id="KW-1185">Reference proteome</keyword>
<evidence type="ECO:0000256" key="1">
    <source>
        <dbReference type="SAM" id="MobiDB-lite"/>
    </source>
</evidence>
<evidence type="ECO:0000313" key="3">
    <source>
        <dbReference type="Proteomes" id="UP000663879"/>
    </source>
</evidence>
<feature type="compositionally biased region" description="Low complexity" evidence="1">
    <location>
        <begin position="19"/>
        <end position="33"/>
    </location>
</feature>
<dbReference type="Proteomes" id="UP000663879">
    <property type="component" value="Unassembled WGS sequence"/>
</dbReference>
<feature type="compositionally biased region" description="Low complexity" evidence="1">
    <location>
        <begin position="69"/>
        <end position="94"/>
    </location>
</feature>
<feature type="compositionally biased region" description="Polar residues" evidence="1">
    <location>
        <begin position="294"/>
        <end position="310"/>
    </location>
</feature>
<gene>
    <name evidence="2" type="ORF">OXX778_LOCUS8945</name>
</gene>
<dbReference type="AlphaFoldDB" id="A0A813WBA4"/>
<comment type="caution">
    <text evidence="2">The sequence shown here is derived from an EMBL/GenBank/DDBJ whole genome shotgun (WGS) entry which is preliminary data.</text>
</comment>
<protein>
    <submittedName>
        <fullName evidence="2">Uncharacterized protein</fullName>
    </submittedName>
</protein>
<name>A0A813WBA4_9BILA</name>
<reference evidence="2" key="1">
    <citation type="submission" date="2021-02" db="EMBL/GenBank/DDBJ databases">
        <authorList>
            <person name="Nowell W R."/>
        </authorList>
    </citation>
    <scope>NUCLEOTIDE SEQUENCE</scope>
    <source>
        <strain evidence="2">Ploen Becks lab</strain>
    </source>
</reference>
<accession>A0A813WBA4</accession>
<feature type="region of interest" description="Disordered" evidence="1">
    <location>
        <begin position="69"/>
        <end position="98"/>
    </location>
</feature>
<proteinExistence type="predicted"/>
<sequence length="333" mass="36843">MTSNAYFNSGGGSTSNLDSSSNKQNSPSSSNFNANQLGNQLINGTNFTNNNFQLSNYSALNLNLNSNTVSPSNSINSPSNSNGPSLLNNLPSPSRHQQNFLNFNNPALNSQMNNNILNSTVSRPQHLNQQLMSTDPTFTALDPTDFPVLHRSSHSPFQLQTQQLQQLQQQLRNSSYQNAPSSAPILNSASTQNLILQFANQMSASNNNLSNSANATSMLMMMNNNSANNLAQLSTNYLLHHHNSTNQVGSGKMWSNFNPSKDFRLKSQQSGLDGHHQEFNIQQEDFPALPRPQSVHNKSESQPNLNINSTDQNLKTSSTVLFFNLCCRYFYFN</sequence>
<feature type="region of interest" description="Disordered" evidence="1">
    <location>
        <begin position="289"/>
        <end position="310"/>
    </location>
</feature>
<organism evidence="2 3">
    <name type="scientific">Brachionus calyciflorus</name>
    <dbReference type="NCBI Taxonomy" id="104777"/>
    <lineage>
        <taxon>Eukaryota</taxon>
        <taxon>Metazoa</taxon>
        <taxon>Spiralia</taxon>
        <taxon>Gnathifera</taxon>
        <taxon>Rotifera</taxon>
        <taxon>Eurotatoria</taxon>
        <taxon>Monogononta</taxon>
        <taxon>Pseudotrocha</taxon>
        <taxon>Ploima</taxon>
        <taxon>Brachionidae</taxon>
        <taxon>Brachionus</taxon>
    </lineage>
</organism>
<dbReference type="EMBL" id="CAJNOC010001277">
    <property type="protein sequence ID" value="CAF0850904.1"/>
    <property type="molecule type" value="Genomic_DNA"/>
</dbReference>